<dbReference type="GO" id="GO:0003937">
    <property type="term" value="F:IMP cyclohydrolase activity"/>
    <property type="evidence" value="ECO:0007669"/>
    <property type="project" value="UniProtKB-EC"/>
</dbReference>
<evidence type="ECO:0000256" key="1">
    <source>
        <dbReference type="ARBA" id="ARBA00004844"/>
    </source>
</evidence>
<comment type="catalytic activity">
    <reaction evidence="9">
        <text>IMP + H2O = 5-formamido-1-(5-phospho-D-ribosyl)imidazole-4-carboxamide</text>
        <dbReference type="Rhea" id="RHEA:18445"/>
        <dbReference type="ChEBI" id="CHEBI:15377"/>
        <dbReference type="ChEBI" id="CHEBI:58053"/>
        <dbReference type="ChEBI" id="CHEBI:58467"/>
        <dbReference type="EC" id="3.5.4.10"/>
    </reaction>
</comment>
<dbReference type="EC" id="3.5.4.10" evidence="11"/>
<dbReference type="InterPro" id="IPR002695">
    <property type="entry name" value="PurH-like"/>
</dbReference>
<evidence type="ECO:0000256" key="8">
    <source>
        <dbReference type="ARBA" id="ARBA00050488"/>
    </source>
</evidence>
<dbReference type="CDD" id="cd01421">
    <property type="entry name" value="IMPCH"/>
    <property type="match status" value="1"/>
</dbReference>
<feature type="domain" description="MGS-like" evidence="10">
    <location>
        <begin position="1"/>
        <end position="146"/>
    </location>
</feature>
<dbReference type="InterPro" id="IPR016193">
    <property type="entry name" value="Cytidine_deaminase-like"/>
</dbReference>
<evidence type="ECO:0000256" key="2">
    <source>
        <dbReference type="ARBA" id="ARBA00004954"/>
    </source>
</evidence>
<name>A0A485M056_9ZZZZ</name>
<dbReference type="AlphaFoldDB" id="A0A485M056"/>
<keyword evidence="6 11" id="KW-0378">Hydrolase</keyword>
<dbReference type="GO" id="GO:0006189">
    <property type="term" value="P:'de novo' IMP biosynthetic process"/>
    <property type="evidence" value="ECO:0007669"/>
    <property type="project" value="UniProtKB-UniPathway"/>
</dbReference>
<dbReference type="FunFam" id="3.40.140.20:FF:000001">
    <property type="entry name" value="Bifunctional purine biosynthesis protein PurH"/>
    <property type="match status" value="1"/>
</dbReference>
<dbReference type="GO" id="GO:0005829">
    <property type="term" value="C:cytosol"/>
    <property type="evidence" value="ECO:0007669"/>
    <property type="project" value="TreeGrafter"/>
</dbReference>
<dbReference type="InterPro" id="IPR011607">
    <property type="entry name" value="MGS-like_dom"/>
</dbReference>
<dbReference type="Pfam" id="PF01808">
    <property type="entry name" value="AICARFT_IMPCHas"/>
    <property type="match status" value="1"/>
</dbReference>
<dbReference type="SUPFAM" id="SSF52335">
    <property type="entry name" value="Methylglyoxal synthase-like"/>
    <property type="match status" value="1"/>
</dbReference>
<keyword evidence="5" id="KW-0658">Purine biosynthesis</keyword>
<reference evidence="11" key="1">
    <citation type="submission" date="2019-03" db="EMBL/GenBank/DDBJ databases">
        <authorList>
            <person name="Hao L."/>
        </authorList>
    </citation>
    <scope>NUCLEOTIDE SEQUENCE</scope>
</reference>
<keyword evidence="7" id="KW-0511">Multifunctional enzyme</keyword>
<dbReference type="SMART" id="SM00851">
    <property type="entry name" value="MGS"/>
    <property type="match status" value="1"/>
</dbReference>
<dbReference type="FunFam" id="3.40.140.20:FF:000002">
    <property type="entry name" value="Bifunctional purine biosynthesis protein PurH"/>
    <property type="match status" value="1"/>
</dbReference>
<dbReference type="EMBL" id="CAADRM010000089">
    <property type="protein sequence ID" value="VFU14281.1"/>
    <property type="molecule type" value="Genomic_DNA"/>
</dbReference>
<evidence type="ECO:0000256" key="4">
    <source>
        <dbReference type="ARBA" id="ARBA00022679"/>
    </source>
</evidence>
<dbReference type="HAMAP" id="MF_00139">
    <property type="entry name" value="PurH"/>
    <property type="match status" value="1"/>
</dbReference>
<protein>
    <submittedName>
        <fullName evidence="11">Fused IMP cyclohydrolase phosphoribosylaminoimidazolecarboxamide formyltransferase</fullName>
        <ecNumber evidence="11">2.1.2.3</ecNumber>
        <ecNumber evidence="11">3.5.4.10</ecNumber>
    </submittedName>
</protein>
<dbReference type="UniPathway" id="UPA00074">
    <property type="reaction ID" value="UER00133"/>
</dbReference>
<dbReference type="FunFam" id="3.40.50.1380:FF:000001">
    <property type="entry name" value="Bifunctional purine biosynthesis protein PurH"/>
    <property type="match status" value="1"/>
</dbReference>
<dbReference type="PANTHER" id="PTHR11692:SF0">
    <property type="entry name" value="BIFUNCTIONAL PURINE BIOSYNTHESIS PROTEIN ATIC"/>
    <property type="match status" value="1"/>
</dbReference>
<evidence type="ECO:0000256" key="7">
    <source>
        <dbReference type="ARBA" id="ARBA00023268"/>
    </source>
</evidence>
<sequence length="523" mass="57056">MPKIERALVSVTDKGGLVDFIKQLASFGVEIISTGGTAKILRENGVAVTDISDYTGFPEMMDGRLKTLHPKVHGGMLAVRDNPEHIKSMEKEGIKPIDMLVVNLYRFEDTVAKGASLEEAIENIDIGGPAMVRAASKNYKYVTVVTDPADYGRIIDEMKSTGGQVSEKTNFELARNAFSLTARYDAAISNHLQSIDVEEGQFPLTYTAQYHRVQIMRYGENPHQKAAFYREPSIDQPSIATAQQLWGKELSYNNIMDADAALDLIMEFDKPSCVILKHSNPCGAAQSESSLAEAYQKAFKVDPTSAFGGIVGLNRPVDAKTAKAISEVFTEVVVAPDYTREALDILTQKKNVRLLRVPEIAAGRSAKRQYLNTRRVTGGLLLQDRDLGYVDLEKAPVVTKRKPTADEMEALKFAWKIVKFVKSNAVVYATKDQLVGVGAGQMSRVDSSRLAIIKAGNAGLSTKGSVVASDAFFPFRDGIDEAANAGATAAVQPGGSVRDQEVIEAADEHGMAMIFTGMRHFRH</sequence>
<dbReference type="EC" id="2.1.2.3" evidence="11"/>
<dbReference type="Pfam" id="PF02142">
    <property type="entry name" value="MGS"/>
    <property type="match status" value="1"/>
</dbReference>
<dbReference type="PIRSF" id="PIRSF000414">
    <property type="entry name" value="AICARFT_IMPCHas"/>
    <property type="match status" value="1"/>
</dbReference>
<comment type="catalytic activity">
    <reaction evidence="8">
        <text>(6R)-10-formyltetrahydrofolate + 5-amino-1-(5-phospho-beta-D-ribosyl)imidazole-4-carboxamide = 5-formamido-1-(5-phospho-D-ribosyl)imidazole-4-carboxamide + (6S)-5,6,7,8-tetrahydrofolate</text>
        <dbReference type="Rhea" id="RHEA:22192"/>
        <dbReference type="ChEBI" id="CHEBI:57453"/>
        <dbReference type="ChEBI" id="CHEBI:58467"/>
        <dbReference type="ChEBI" id="CHEBI:58475"/>
        <dbReference type="ChEBI" id="CHEBI:195366"/>
        <dbReference type="EC" id="2.1.2.3"/>
    </reaction>
</comment>
<proteinExistence type="inferred from homology"/>
<dbReference type="SMART" id="SM00798">
    <property type="entry name" value="AICARFT_IMPCHas"/>
    <property type="match status" value="1"/>
</dbReference>
<dbReference type="InterPro" id="IPR024051">
    <property type="entry name" value="AICAR_Tfase_dup_dom_sf"/>
</dbReference>
<dbReference type="PROSITE" id="PS51855">
    <property type="entry name" value="MGS"/>
    <property type="match status" value="1"/>
</dbReference>
<keyword evidence="4 11" id="KW-0808">Transferase</keyword>
<evidence type="ECO:0000256" key="9">
    <source>
        <dbReference type="ARBA" id="ARBA00050687"/>
    </source>
</evidence>
<dbReference type="NCBIfam" id="TIGR00355">
    <property type="entry name" value="purH"/>
    <property type="match status" value="1"/>
</dbReference>
<accession>A0A485M056</accession>
<evidence type="ECO:0000256" key="5">
    <source>
        <dbReference type="ARBA" id="ARBA00022755"/>
    </source>
</evidence>
<comment type="pathway">
    <text evidence="1">Purine metabolism; IMP biosynthesis via de novo pathway; IMP from 5-formamido-1-(5-phospho-D-ribosyl)imidazole-4-carboxamide: step 1/1.</text>
</comment>
<comment type="pathway">
    <text evidence="2">Purine metabolism; IMP biosynthesis via de novo pathway; 5-formamido-1-(5-phospho-D-ribosyl)imidazole-4-carboxamide from 5-amino-1-(5-phospho-D-ribosyl)imidazole-4-carboxamide (10-formyl THF route): step 1/1.</text>
</comment>
<evidence type="ECO:0000313" key="11">
    <source>
        <dbReference type="EMBL" id="VFU14281.1"/>
    </source>
</evidence>
<evidence type="ECO:0000256" key="3">
    <source>
        <dbReference type="ARBA" id="ARBA00007667"/>
    </source>
</evidence>
<gene>
    <name evidence="11" type="primary">purH</name>
    <name evidence="11" type="ORF">SCFA_270052</name>
</gene>
<comment type="similarity">
    <text evidence="3">Belongs to the PurH family.</text>
</comment>
<dbReference type="InterPro" id="IPR036914">
    <property type="entry name" value="MGS-like_dom_sf"/>
</dbReference>
<dbReference type="Gene3D" id="3.40.140.20">
    <property type="match status" value="2"/>
</dbReference>
<evidence type="ECO:0000259" key="10">
    <source>
        <dbReference type="PROSITE" id="PS51855"/>
    </source>
</evidence>
<evidence type="ECO:0000256" key="6">
    <source>
        <dbReference type="ARBA" id="ARBA00022801"/>
    </source>
</evidence>
<dbReference type="GO" id="GO:0004643">
    <property type="term" value="F:phosphoribosylaminoimidazolecarboxamide formyltransferase activity"/>
    <property type="evidence" value="ECO:0007669"/>
    <property type="project" value="UniProtKB-EC"/>
</dbReference>
<dbReference type="NCBIfam" id="NF002049">
    <property type="entry name" value="PRK00881.1"/>
    <property type="match status" value="1"/>
</dbReference>
<dbReference type="Gene3D" id="3.40.50.1380">
    <property type="entry name" value="Methylglyoxal synthase-like domain"/>
    <property type="match status" value="1"/>
</dbReference>
<dbReference type="SUPFAM" id="SSF53927">
    <property type="entry name" value="Cytidine deaminase-like"/>
    <property type="match status" value="1"/>
</dbReference>
<organism evidence="11">
    <name type="scientific">anaerobic digester metagenome</name>
    <dbReference type="NCBI Taxonomy" id="1263854"/>
    <lineage>
        <taxon>unclassified sequences</taxon>
        <taxon>metagenomes</taxon>
        <taxon>ecological metagenomes</taxon>
    </lineage>
</organism>
<dbReference type="PANTHER" id="PTHR11692">
    <property type="entry name" value="BIFUNCTIONAL PURINE BIOSYNTHESIS PROTEIN PURH"/>
    <property type="match status" value="1"/>
</dbReference>